<dbReference type="InterPro" id="IPR009056">
    <property type="entry name" value="Cyt_c-like_dom"/>
</dbReference>
<keyword evidence="14 22" id="KW-1133">Transmembrane helix</keyword>
<feature type="binding site" description="covalent" evidence="21">
    <location>
        <position position="237"/>
    </location>
    <ligand>
        <name>heme c</name>
        <dbReference type="ChEBI" id="CHEBI:61717"/>
        <label>2</label>
    </ligand>
</feature>
<dbReference type="InterPro" id="IPR032858">
    <property type="entry name" value="CcoP_N"/>
</dbReference>
<feature type="binding site" description="axial binding residue" evidence="20">
    <location>
        <position position="182"/>
    </location>
    <ligand>
        <name>heme c</name>
        <dbReference type="ChEBI" id="CHEBI:61717"/>
        <label>2</label>
    </ligand>
    <ligandPart>
        <name>Fe</name>
        <dbReference type="ChEBI" id="CHEBI:18248"/>
    </ligandPart>
</feature>
<keyword evidence="10 19" id="KW-0479">Metal-binding</keyword>
<sequence>MSHAWSWYVIALVLLNVAGCVWLLWWTARRRPGDPRPEDTSHVWDGDLTEYNKPLPKWWINLFYLTIVFGIGYLVWYPGFGNFAGASGWTSAGEHDADKARRDALLEETFRMYAGRPIDQLAADPQAREIGRSIFANTCAACHGSSAQGAPGYPNLTDDTWNWGGTPEQVLQSVLDGREGIMPPLGTVLTGIGGDVAVTQTAAYVRALRTADVSQTLRTDQMAAMGQKYFDSLCVACHGPQGHGNPDLGAPDLTARNSMYPSSLDGIRATIMQGRHGVMPAHRGLLGETRSRLAAAYVWSLSNPPDASASTAAP</sequence>
<dbReference type="RefSeq" id="WP_133321417.1">
    <property type="nucleotide sequence ID" value="NZ_SMTF01000004.1"/>
</dbReference>
<dbReference type="EMBL" id="SMTF01000004">
    <property type="protein sequence ID" value="TDK24965.1"/>
    <property type="molecule type" value="Genomic_DNA"/>
</dbReference>
<dbReference type="InterPro" id="IPR038414">
    <property type="entry name" value="CcoP_N_sf"/>
</dbReference>
<evidence type="ECO:0000313" key="24">
    <source>
        <dbReference type="EMBL" id="TDK24965.1"/>
    </source>
</evidence>
<dbReference type="AlphaFoldDB" id="A0A4R5TV48"/>
<gene>
    <name evidence="24" type="primary">ccoP</name>
    <name evidence="24" type="ORF">E2F46_07240</name>
</gene>
<dbReference type="GO" id="GO:0009055">
    <property type="term" value="F:electron transfer activity"/>
    <property type="evidence" value="ECO:0007669"/>
    <property type="project" value="InterPro"/>
</dbReference>
<dbReference type="PANTHER" id="PTHR33751">
    <property type="entry name" value="CBB3-TYPE CYTOCHROME C OXIDASE SUBUNIT FIXP"/>
    <property type="match status" value="1"/>
</dbReference>
<comment type="caution">
    <text evidence="24">The sequence shown here is derived from an EMBL/GenBank/DDBJ whole genome shotgun (WGS) entry which is preliminary data.</text>
</comment>
<comment type="similarity">
    <text evidence="3 19">Belongs to the CcoP / FixP family.</text>
</comment>
<dbReference type="Proteomes" id="UP000294796">
    <property type="component" value="Unassembled WGS sequence"/>
</dbReference>
<evidence type="ECO:0000256" key="15">
    <source>
        <dbReference type="ARBA" id="ARBA00023002"/>
    </source>
</evidence>
<dbReference type="InterPro" id="IPR004678">
    <property type="entry name" value="Cyt_c_oxidase_cbb3_su3"/>
</dbReference>
<keyword evidence="6 19" id="KW-0997">Cell inner membrane</keyword>
<keyword evidence="17 19" id="KW-0406">Ion transport</keyword>
<feature type="binding site" description="axial binding residue" evidence="20">
    <location>
        <position position="238"/>
    </location>
    <ligand>
        <name>heme c</name>
        <dbReference type="ChEBI" id="CHEBI:61717"/>
        <label>2</label>
    </ligand>
    <ligandPart>
        <name>Fe</name>
        <dbReference type="ChEBI" id="CHEBI:18248"/>
    </ligandPart>
</feature>
<dbReference type="Gene3D" id="1.10.760.10">
    <property type="entry name" value="Cytochrome c-like domain"/>
    <property type="match status" value="2"/>
</dbReference>
<name>A0A4R5TV48_9GAMM</name>
<comment type="subcellular location">
    <subcellularLocation>
        <location evidence="1 19">Cell inner membrane</location>
    </subcellularLocation>
</comment>
<evidence type="ECO:0000256" key="22">
    <source>
        <dbReference type="SAM" id="Phobius"/>
    </source>
</evidence>
<evidence type="ECO:0000256" key="8">
    <source>
        <dbReference type="ARBA" id="ARBA00022660"/>
    </source>
</evidence>
<dbReference type="GO" id="GO:0020037">
    <property type="term" value="F:heme binding"/>
    <property type="evidence" value="ECO:0007669"/>
    <property type="project" value="InterPro"/>
</dbReference>
<comment type="function">
    <text evidence="19">C-type cytochrome. Part of the cbb3-type cytochrome c oxidase complex.</text>
</comment>
<dbReference type="OrthoDB" id="9811281at2"/>
<keyword evidence="8 19" id="KW-0679">Respiratory chain</keyword>
<dbReference type="GO" id="GO:0005886">
    <property type="term" value="C:plasma membrane"/>
    <property type="evidence" value="ECO:0007669"/>
    <property type="project" value="UniProtKB-SubCell"/>
</dbReference>
<feature type="binding site" description="covalent" evidence="21">
    <location>
        <position position="234"/>
    </location>
    <ligand>
        <name>heme c</name>
        <dbReference type="ChEBI" id="CHEBI:61717"/>
        <label>2</label>
    </ligand>
</feature>
<keyword evidence="5 19" id="KW-1003">Cell membrane</keyword>
<evidence type="ECO:0000256" key="11">
    <source>
        <dbReference type="ARBA" id="ARBA00022737"/>
    </source>
</evidence>
<evidence type="ECO:0000256" key="16">
    <source>
        <dbReference type="ARBA" id="ARBA00023004"/>
    </source>
</evidence>
<dbReference type="PANTHER" id="PTHR33751:SF1">
    <property type="entry name" value="CBB3-TYPE CYTOCHROME C OXIDASE SUBUNIT FIXP"/>
    <property type="match status" value="1"/>
</dbReference>
<evidence type="ECO:0000256" key="14">
    <source>
        <dbReference type="ARBA" id="ARBA00022989"/>
    </source>
</evidence>
<feature type="domain" description="Cytochrome c" evidence="23">
    <location>
        <begin position="126"/>
        <end position="209"/>
    </location>
</feature>
<feature type="binding site" description="axial binding residue" evidence="20">
    <location>
        <position position="279"/>
    </location>
    <ligand>
        <name>heme c</name>
        <dbReference type="ChEBI" id="CHEBI:61717"/>
        <label>1</label>
    </ligand>
    <ligandPart>
        <name>Fe</name>
        <dbReference type="ChEBI" id="CHEBI:18248"/>
    </ligandPart>
</feature>
<evidence type="ECO:0000313" key="25">
    <source>
        <dbReference type="Proteomes" id="UP000294796"/>
    </source>
</evidence>
<keyword evidence="13 19" id="KW-0249">Electron transport</keyword>
<keyword evidence="4 19" id="KW-0813">Transport</keyword>
<evidence type="ECO:0000256" key="1">
    <source>
        <dbReference type="ARBA" id="ARBA00004533"/>
    </source>
</evidence>
<protein>
    <recommendedName>
        <fullName evidence="19">Cbb3-type cytochrome c oxidase subunit</fullName>
    </recommendedName>
</protein>
<proteinExistence type="inferred from homology"/>
<dbReference type="Pfam" id="PF14715">
    <property type="entry name" value="FixP_N"/>
    <property type="match status" value="1"/>
</dbReference>
<evidence type="ECO:0000256" key="9">
    <source>
        <dbReference type="ARBA" id="ARBA00022692"/>
    </source>
</evidence>
<comment type="pathway">
    <text evidence="2 19">Energy metabolism; oxidative phosphorylation.</text>
</comment>
<dbReference type="InterPro" id="IPR036909">
    <property type="entry name" value="Cyt_c-like_dom_sf"/>
</dbReference>
<evidence type="ECO:0000256" key="7">
    <source>
        <dbReference type="ARBA" id="ARBA00022617"/>
    </source>
</evidence>
<dbReference type="NCBIfam" id="TIGR00782">
    <property type="entry name" value="ccoP"/>
    <property type="match status" value="1"/>
</dbReference>
<evidence type="ECO:0000256" key="3">
    <source>
        <dbReference type="ARBA" id="ARBA00006113"/>
    </source>
</evidence>
<comment type="subunit">
    <text evidence="19">Component of the cbb3-type cytochrome c oxidase.</text>
</comment>
<evidence type="ECO:0000256" key="2">
    <source>
        <dbReference type="ARBA" id="ARBA00004673"/>
    </source>
</evidence>
<keyword evidence="12 19" id="KW-0375">Hydrogen ion transport</keyword>
<feature type="transmembrane region" description="Helical" evidence="22">
    <location>
        <begin position="6"/>
        <end position="26"/>
    </location>
</feature>
<keyword evidence="9 22" id="KW-0812">Transmembrane</keyword>
<evidence type="ECO:0000256" key="20">
    <source>
        <dbReference type="PIRSR" id="PIRSR000006-1"/>
    </source>
</evidence>
<keyword evidence="7 19" id="KW-0349">Heme</keyword>
<dbReference type="UniPathway" id="UPA00705"/>
<evidence type="ECO:0000256" key="21">
    <source>
        <dbReference type="PIRSR" id="PIRSR000006-2"/>
    </source>
</evidence>
<evidence type="ECO:0000256" key="5">
    <source>
        <dbReference type="ARBA" id="ARBA00022475"/>
    </source>
</evidence>
<reference evidence="24 25" key="1">
    <citation type="submission" date="2019-03" db="EMBL/GenBank/DDBJ databases">
        <title>Luteimonas zhaokaii sp.nov., isolated from the rectal contents of Plateau pika in Yushu, Qinghai Province, China.</title>
        <authorList>
            <person name="Zhang G."/>
        </authorList>
    </citation>
    <scope>NUCLEOTIDE SEQUENCE [LARGE SCALE GENOMIC DNA]</scope>
    <source>
        <strain evidence="24 25">B9</strain>
    </source>
</reference>
<feature type="binding site" description="axial binding residue" evidence="20">
    <location>
        <position position="143"/>
    </location>
    <ligand>
        <name>heme c</name>
        <dbReference type="ChEBI" id="CHEBI:61717"/>
        <label>1</label>
    </ligand>
    <ligandPart>
        <name>Fe</name>
        <dbReference type="ChEBI" id="CHEBI:18248"/>
    </ligandPart>
</feature>
<evidence type="ECO:0000256" key="6">
    <source>
        <dbReference type="ARBA" id="ARBA00022519"/>
    </source>
</evidence>
<keyword evidence="16 19" id="KW-0408">Iron</keyword>
<organism evidence="24 25">
    <name type="scientific">Luteimonas aestuarii</name>
    <dbReference type="NCBI Taxonomy" id="453837"/>
    <lineage>
        <taxon>Bacteria</taxon>
        <taxon>Pseudomonadati</taxon>
        <taxon>Pseudomonadota</taxon>
        <taxon>Gammaproteobacteria</taxon>
        <taxon>Lysobacterales</taxon>
        <taxon>Lysobacteraceae</taxon>
        <taxon>Luteimonas</taxon>
    </lineage>
</organism>
<comment type="cofactor">
    <cofactor evidence="19 21">
        <name>heme c</name>
        <dbReference type="ChEBI" id="CHEBI:61717"/>
    </cofactor>
    <text evidence="19 21">Binds 2 heme C groups per subunit.</text>
</comment>
<accession>A0A4R5TV48</accession>
<keyword evidence="15 19" id="KW-0560">Oxidoreductase</keyword>
<evidence type="ECO:0000256" key="10">
    <source>
        <dbReference type="ARBA" id="ARBA00022723"/>
    </source>
</evidence>
<dbReference type="GO" id="GO:1902600">
    <property type="term" value="P:proton transmembrane transport"/>
    <property type="evidence" value="ECO:0007669"/>
    <property type="project" value="UniProtKB-KW"/>
</dbReference>
<feature type="binding site" description="covalent" evidence="21">
    <location>
        <position position="139"/>
    </location>
    <ligand>
        <name>heme c</name>
        <dbReference type="ChEBI" id="CHEBI:61717"/>
        <label>1</label>
    </ligand>
</feature>
<dbReference type="PROSITE" id="PS51007">
    <property type="entry name" value="CYTC"/>
    <property type="match status" value="2"/>
</dbReference>
<keyword evidence="25" id="KW-1185">Reference proteome</keyword>
<dbReference type="GO" id="GO:0016491">
    <property type="term" value="F:oxidoreductase activity"/>
    <property type="evidence" value="ECO:0007669"/>
    <property type="project" value="UniProtKB-KW"/>
</dbReference>
<keyword evidence="11" id="KW-0677">Repeat</keyword>
<dbReference type="SUPFAM" id="SSF46626">
    <property type="entry name" value="Cytochrome c"/>
    <property type="match status" value="2"/>
</dbReference>
<evidence type="ECO:0000256" key="12">
    <source>
        <dbReference type="ARBA" id="ARBA00022781"/>
    </source>
</evidence>
<dbReference type="PIRSF" id="PIRSF000006">
    <property type="entry name" value="Cbb3-Cox_fixP"/>
    <property type="match status" value="1"/>
</dbReference>
<dbReference type="InterPro" id="IPR050597">
    <property type="entry name" value="Cytochrome_c_Oxidase_Subunit"/>
</dbReference>
<evidence type="ECO:0000256" key="18">
    <source>
        <dbReference type="ARBA" id="ARBA00023136"/>
    </source>
</evidence>
<keyword evidence="18 19" id="KW-0472">Membrane</keyword>
<evidence type="ECO:0000256" key="19">
    <source>
        <dbReference type="PIRNR" id="PIRNR000006"/>
    </source>
</evidence>
<dbReference type="Pfam" id="PF13442">
    <property type="entry name" value="Cytochrome_CBB3"/>
    <property type="match status" value="2"/>
</dbReference>
<dbReference type="Gene3D" id="6.10.280.130">
    <property type="match status" value="1"/>
</dbReference>
<evidence type="ECO:0000256" key="13">
    <source>
        <dbReference type="ARBA" id="ARBA00022982"/>
    </source>
</evidence>
<feature type="binding site" description="covalent" evidence="21">
    <location>
        <position position="142"/>
    </location>
    <ligand>
        <name>heme c</name>
        <dbReference type="ChEBI" id="CHEBI:61717"/>
        <label>1</label>
    </ligand>
</feature>
<evidence type="ECO:0000259" key="23">
    <source>
        <dbReference type="PROSITE" id="PS51007"/>
    </source>
</evidence>
<feature type="transmembrane region" description="Helical" evidence="22">
    <location>
        <begin position="58"/>
        <end position="77"/>
    </location>
</feature>
<evidence type="ECO:0000256" key="17">
    <source>
        <dbReference type="ARBA" id="ARBA00023065"/>
    </source>
</evidence>
<dbReference type="GO" id="GO:0006119">
    <property type="term" value="P:oxidative phosphorylation"/>
    <property type="evidence" value="ECO:0007669"/>
    <property type="project" value="UniProtKB-UniPathway"/>
</dbReference>
<feature type="domain" description="Cytochrome c" evidence="23">
    <location>
        <begin position="221"/>
        <end position="302"/>
    </location>
</feature>
<dbReference type="GO" id="GO:0046872">
    <property type="term" value="F:metal ion binding"/>
    <property type="evidence" value="ECO:0007669"/>
    <property type="project" value="UniProtKB-KW"/>
</dbReference>
<evidence type="ECO:0000256" key="4">
    <source>
        <dbReference type="ARBA" id="ARBA00022448"/>
    </source>
</evidence>